<evidence type="ECO:0000256" key="3">
    <source>
        <dbReference type="ARBA" id="ARBA00023235"/>
    </source>
</evidence>
<dbReference type="UniPathway" id="UPA00120">
    <property type="reaction ID" value="UER00203"/>
</dbReference>
<dbReference type="STRING" id="4577.A0A1D6Q1K7"/>
<dbReference type="FunCoup" id="A0A1D6Q1K7">
    <property type="interactions" value="255"/>
</dbReference>
<dbReference type="PROSITE" id="PS51169">
    <property type="entry name" value="CHORISMATE_MUT_3"/>
    <property type="match status" value="1"/>
</dbReference>
<sequence>MAVRAIDTPLLLCTMVVVLTGLVSPSTAGLSLDTVRDFLTREEDTIVFSLIERAKYPLNRPAYDPLHSAAGRRLNASFVELFIRESEAVQSKAGRYQSLQEIPFFAYRVPSALAPPYNFTSDLYPAAASVNVNDAIWSMYFDELLPRLAKNGDDGNYAVAADADLACLQVRKQSPESITNVLSRRINYGRYVAEVKFRGDQQTYTSLIQAKDRDALVKLLTSEAQEDVVKRRVEKKAAVFGQSVTLDGPVQTDANSQANSSLFKVDPSVVYELYGQRVIPLTKQVEVEYLLHRLD</sequence>
<accession>A0A1D6Q1K7</accession>
<dbReference type="PANTHER" id="PTHR21145">
    <property type="entry name" value="CHORISMATE MUTASE"/>
    <property type="match status" value="1"/>
</dbReference>
<reference evidence="4" key="1">
    <citation type="submission" date="2015-12" db="EMBL/GenBank/DDBJ databases">
        <title>Update maize B73 reference genome by single molecule sequencing technologies.</title>
        <authorList>
            <consortium name="Maize Genome Sequencing Project"/>
            <person name="Ware D."/>
        </authorList>
    </citation>
    <scope>NUCLEOTIDE SEQUENCE</scope>
    <source>
        <tissue evidence="4">Seedling</tissue>
    </source>
</reference>
<dbReference type="InterPro" id="IPR008238">
    <property type="entry name" value="Chorismate_mutase_AroQ_euk"/>
</dbReference>
<evidence type="ECO:0000256" key="1">
    <source>
        <dbReference type="ARBA" id="ARBA00000824"/>
    </source>
</evidence>
<dbReference type="GO" id="GO:0009073">
    <property type="term" value="P:aromatic amino acid family biosynthetic process"/>
    <property type="evidence" value="ECO:0007669"/>
    <property type="project" value="InterPro"/>
</dbReference>
<dbReference type="PANTHER" id="PTHR21145:SF10">
    <property type="entry name" value="CHORISMATE MUTASE"/>
    <property type="match status" value="1"/>
</dbReference>
<dbReference type="OMA" id="FLDWALM"/>
<proteinExistence type="predicted"/>
<organism evidence="4">
    <name type="scientific">Zea mays</name>
    <name type="common">Maize</name>
    <dbReference type="NCBI Taxonomy" id="4577"/>
    <lineage>
        <taxon>Eukaryota</taxon>
        <taxon>Viridiplantae</taxon>
        <taxon>Streptophyta</taxon>
        <taxon>Embryophyta</taxon>
        <taxon>Tracheophyta</taxon>
        <taxon>Spermatophyta</taxon>
        <taxon>Magnoliopsida</taxon>
        <taxon>Liliopsida</taxon>
        <taxon>Poales</taxon>
        <taxon>Poaceae</taxon>
        <taxon>PACMAD clade</taxon>
        <taxon>Panicoideae</taxon>
        <taxon>Andropogonodae</taxon>
        <taxon>Andropogoneae</taxon>
        <taxon>Tripsacinae</taxon>
        <taxon>Zea</taxon>
    </lineage>
</organism>
<dbReference type="AlphaFoldDB" id="A0A1D6Q1K7"/>
<dbReference type="EMBL" id="CM000780">
    <property type="protein sequence ID" value="AQK52498.1"/>
    <property type="molecule type" value="Genomic_DNA"/>
</dbReference>
<dbReference type="InterPro" id="IPR037039">
    <property type="entry name" value="CM_AroQ_sf_eucaryotic"/>
</dbReference>
<dbReference type="EC" id="5.4.99.5" evidence="2"/>
<dbReference type="SMR" id="A0A1D6Q1K7"/>
<dbReference type="FunFam" id="1.10.590.10:FF:000003">
    <property type="entry name" value="Chorismate mutase"/>
    <property type="match status" value="1"/>
</dbReference>
<comment type="catalytic activity">
    <reaction evidence="1">
        <text>chorismate = prephenate</text>
        <dbReference type="Rhea" id="RHEA:13897"/>
        <dbReference type="ChEBI" id="CHEBI:29748"/>
        <dbReference type="ChEBI" id="CHEBI:29934"/>
        <dbReference type="EC" id="5.4.99.5"/>
    </reaction>
</comment>
<evidence type="ECO:0000256" key="2">
    <source>
        <dbReference type="ARBA" id="ARBA00012404"/>
    </source>
</evidence>
<dbReference type="GO" id="GO:0004106">
    <property type="term" value="F:chorismate mutase activity"/>
    <property type="evidence" value="ECO:0007669"/>
    <property type="project" value="UniProtKB-EC"/>
</dbReference>
<protein>
    <recommendedName>
        <fullName evidence="2">chorismate mutase</fullName>
        <ecNumber evidence="2">5.4.99.5</ecNumber>
    </recommendedName>
</protein>
<keyword evidence="3" id="KW-0413">Isomerase</keyword>
<evidence type="ECO:0000313" key="4">
    <source>
        <dbReference type="EMBL" id="AQK52498.1"/>
    </source>
</evidence>
<dbReference type="InterPro" id="IPR036263">
    <property type="entry name" value="Chorismate_II_sf"/>
</dbReference>
<dbReference type="ExpressionAtlas" id="A0A1D6Q1K7">
    <property type="expression patterns" value="baseline and differential"/>
</dbReference>
<dbReference type="SUPFAM" id="SSF48600">
    <property type="entry name" value="Chorismate mutase II"/>
    <property type="match status" value="1"/>
</dbReference>
<name>A0A1D6Q1K7_MAIZE</name>
<dbReference type="GO" id="GO:0046417">
    <property type="term" value="P:chorismate metabolic process"/>
    <property type="evidence" value="ECO:0007669"/>
    <property type="project" value="InterPro"/>
</dbReference>
<dbReference type="Gene3D" id="1.10.590.10">
    <property type="entry name" value="Chorismate mutase, AroQ class superfamily, eukaryotic"/>
    <property type="match status" value="1"/>
</dbReference>
<dbReference type="NCBIfam" id="TIGR01802">
    <property type="entry name" value="CM_pl-yst"/>
    <property type="match status" value="1"/>
</dbReference>
<dbReference type="InParanoid" id="A0A1D6Q1K7"/>
<gene>
    <name evidence="4" type="ORF">ZEAMMB73_Zm00001d050412</name>
</gene>